<feature type="non-terminal residue" evidence="1">
    <location>
        <position position="156"/>
    </location>
</feature>
<name>A0A0B6YG73_9EUPU</name>
<dbReference type="EMBL" id="HACG01008368">
    <property type="protein sequence ID" value="CEK55233.1"/>
    <property type="molecule type" value="Transcribed_RNA"/>
</dbReference>
<protein>
    <submittedName>
        <fullName evidence="1">Uncharacterized protein</fullName>
    </submittedName>
</protein>
<reference evidence="1" key="1">
    <citation type="submission" date="2014-12" db="EMBL/GenBank/DDBJ databases">
        <title>Insight into the proteome of Arion vulgaris.</title>
        <authorList>
            <person name="Aradska J."/>
            <person name="Bulat T."/>
            <person name="Smidak R."/>
            <person name="Sarate P."/>
            <person name="Gangsoo J."/>
            <person name="Sialana F."/>
            <person name="Bilban M."/>
            <person name="Lubec G."/>
        </authorList>
    </citation>
    <scope>NUCLEOTIDE SEQUENCE</scope>
    <source>
        <tissue evidence="1">Skin</tissue>
    </source>
</reference>
<sequence>TIVHSCCPKIPSKHPPAISECGADVSIRMPGTRVFNIQKPSYETQVTAESAVSIDKVQVEGSPHPEGLVRMILSNLIRLMEDVSVGQNAKGIFDLCSAEKLVQMPEYNQEMQNIYKLKSIDMKMLTSEEERVCFFGNLVNLMIVHCHLSHILTRLQ</sequence>
<dbReference type="AlphaFoldDB" id="A0A0B6YG73"/>
<evidence type="ECO:0000313" key="1">
    <source>
        <dbReference type="EMBL" id="CEK55233.1"/>
    </source>
</evidence>
<accession>A0A0B6YG73</accession>
<feature type="non-terminal residue" evidence="1">
    <location>
        <position position="1"/>
    </location>
</feature>
<gene>
    <name evidence="1" type="primary">ORF24698</name>
</gene>
<proteinExistence type="predicted"/>
<organism evidence="1">
    <name type="scientific">Arion vulgaris</name>
    <dbReference type="NCBI Taxonomy" id="1028688"/>
    <lineage>
        <taxon>Eukaryota</taxon>
        <taxon>Metazoa</taxon>
        <taxon>Spiralia</taxon>
        <taxon>Lophotrochozoa</taxon>
        <taxon>Mollusca</taxon>
        <taxon>Gastropoda</taxon>
        <taxon>Heterobranchia</taxon>
        <taxon>Euthyneura</taxon>
        <taxon>Panpulmonata</taxon>
        <taxon>Eupulmonata</taxon>
        <taxon>Stylommatophora</taxon>
        <taxon>Helicina</taxon>
        <taxon>Arionoidea</taxon>
        <taxon>Arionidae</taxon>
        <taxon>Arion</taxon>
    </lineage>
</organism>